<dbReference type="EMBL" id="FNCH01000011">
    <property type="protein sequence ID" value="SDG78131.1"/>
    <property type="molecule type" value="Genomic_DNA"/>
</dbReference>
<evidence type="ECO:0000313" key="1">
    <source>
        <dbReference type="EMBL" id="SDG78131.1"/>
    </source>
</evidence>
<proteinExistence type="predicted"/>
<reference evidence="2" key="1">
    <citation type="submission" date="2016-10" db="EMBL/GenBank/DDBJ databases">
        <authorList>
            <person name="Varghese N."/>
            <person name="Submissions S."/>
        </authorList>
    </citation>
    <scope>NUCLEOTIDE SEQUENCE [LARGE SCALE GENOMIC DNA]</scope>
    <source>
        <strain evidence="2">DSM 17933</strain>
    </source>
</reference>
<evidence type="ECO:0000313" key="2">
    <source>
        <dbReference type="Proteomes" id="UP000199643"/>
    </source>
</evidence>
<keyword evidence="2" id="KW-1185">Reference proteome</keyword>
<name>A0A1G7X1T4_9SPHI</name>
<dbReference type="STRING" id="405671.SAMN05421827_11126"/>
<accession>A0A1G7X1T4</accession>
<dbReference type="Proteomes" id="UP000199643">
    <property type="component" value="Unassembled WGS sequence"/>
</dbReference>
<sequence length="34" mass="4084">MSKFRMIEFLLIKRASEYIPTGKRLNYTFGFDLP</sequence>
<gene>
    <name evidence="1" type="ORF">SAMN05421827_11126</name>
</gene>
<organism evidence="1 2">
    <name type="scientific">Pedobacter terrae</name>
    <dbReference type="NCBI Taxonomy" id="405671"/>
    <lineage>
        <taxon>Bacteria</taxon>
        <taxon>Pseudomonadati</taxon>
        <taxon>Bacteroidota</taxon>
        <taxon>Sphingobacteriia</taxon>
        <taxon>Sphingobacteriales</taxon>
        <taxon>Sphingobacteriaceae</taxon>
        <taxon>Pedobacter</taxon>
    </lineage>
</organism>
<protein>
    <submittedName>
        <fullName evidence="1">Uncharacterized protein</fullName>
    </submittedName>
</protein>
<dbReference type="AlphaFoldDB" id="A0A1G7X1T4"/>